<dbReference type="Gene3D" id="3.30.70.2330">
    <property type="match status" value="1"/>
</dbReference>
<keyword evidence="2" id="KW-0378">Hydrolase</keyword>
<gene>
    <name evidence="4" type="ORF">NIES267_05100</name>
</gene>
<evidence type="ECO:0000256" key="1">
    <source>
        <dbReference type="ARBA" id="ARBA00022723"/>
    </source>
</evidence>
<accession>A0A1Z4LII4</accession>
<sequence length="254" mass="29661">MKTLFLAWQDSNTRKWFPIGRLTYNGEDYQFSYVKGAIEAQAECSFNGLYSFPDFNKVYSSKIIFPLFFNRIMRRSRPDYKNYIERLNIDENEDEPINILARSGGRKATDTLEMFPCPILGENGLYEIKFFARGLRYLPSSSIERILKFEVDESLYLSHELQNYFDSKALILCTKDRHIVGYCPRYLNNDFFELIQENPIGIKVKVERVNLAPTPLQQRLLCNLTAEWKSGFSPFSGDEYQPIIDDADVDYHVA</sequence>
<dbReference type="SMART" id="SM00910">
    <property type="entry name" value="HIRAN"/>
    <property type="match status" value="1"/>
</dbReference>
<dbReference type="OrthoDB" id="452395at2"/>
<name>A0A1Z4LII4_9CYAN</name>
<dbReference type="EMBL" id="AP018227">
    <property type="protein sequence ID" value="BAY81045.1"/>
    <property type="molecule type" value="Genomic_DNA"/>
</dbReference>
<evidence type="ECO:0000313" key="4">
    <source>
        <dbReference type="EMBL" id="BAY81045.1"/>
    </source>
</evidence>
<evidence type="ECO:0000256" key="2">
    <source>
        <dbReference type="ARBA" id="ARBA00022801"/>
    </source>
</evidence>
<dbReference type="AlphaFoldDB" id="A0A1Z4LII4"/>
<keyword evidence="1" id="KW-0479">Metal-binding</keyword>
<evidence type="ECO:0000259" key="3">
    <source>
        <dbReference type="SMART" id="SM00910"/>
    </source>
</evidence>
<dbReference type="GO" id="GO:0003676">
    <property type="term" value="F:nucleic acid binding"/>
    <property type="evidence" value="ECO:0007669"/>
    <property type="project" value="InterPro"/>
</dbReference>
<dbReference type="Pfam" id="PF08797">
    <property type="entry name" value="HIRAN"/>
    <property type="match status" value="1"/>
</dbReference>
<dbReference type="InterPro" id="IPR014905">
    <property type="entry name" value="HIRAN"/>
</dbReference>
<dbReference type="GO" id="GO:0016818">
    <property type="term" value="F:hydrolase activity, acting on acid anhydrides, in phosphorus-containing anhydrides"/>
    <property type="evidence" value="ECO:0007669"/>
    <property type="project" value="InterPro"/>
</dbReference>
<evidence type="ECO:0000313" key="5">
    <source>
        <dbReference type="Proteomes" id="UP000218418"/>
    </source>
</evidence>
<protein>
    <recommendedName>
        <fullName evidence="3">HIRAN domain-containing protein</fullName>
    </recommendedName>
</protein>
<feature type="domain" description="HIRAN" evidence="3">
    <location>
        <begin position="125"/>
        <end position="228"/>
    </location>
</feature>
<dbReference type="GO" id="GO:0008270">
    <property type="term" value="F:zinc ion binding"/>
    <property type="evidence" value="ECO:0007669"/>
    <property type="project" value="InterPro"/>
</dbReference>
<organism evidence="4 5">
    <name type="scientific">Calothrix parasitica NIES-267</name>
    <dbReference type="NCBI Taxonomy" id="1973488"/>
    <lineage>
        <taxon>Bacteria</taxon>
        <taxon>Bacillati</taxon>
        <taxon>Cyanobacteriota</taxon>
        <taxon>Cyanophyceae</taxon>
        <taxon>Nostocales</taxon>
        <taxon>Calotrichaceae</taxon>
        <taxon>Calothrix</taxon>
    </lineage>
</organism>
<proteinExistence type="predicted"/>
<dbReference type="Proteomes" id="UP000218418">
    <property type="component" value="Chromosome"/>
</dbReference>
<keyword evidence="5" id="KW-1185">Reference proteome</keyword>
<reference evidence="4 5" key="1">
    <citation type="submission" date="2017-06" db="EMBL/GenBank/DDBJ databases">
        <title>Genome sequencing of cyanobaciteial culture collection at National Institute for Environmental Studies (NIES).</title>
        <authorList>
            <person name="Hirose Y."/>
            <person name="Shimura Y."/>
            <person name="Fujisawa T."/>
            <person name="Nakamura Y."/>
            <person name="Kawachi M."/>
        </authorList>
    </citation>
    <scope>NUCLEOTIDE SEQUENCE [LARGE SCALE GENOMIC DNA]</scope>
    <source>
        <strain evidence="4 5">NIES-267</strain>
    </source>
</reference>